<dbReference type="SMART" id="SM00854">
    <property type="entry name" value="PGA_cap"/>
    <property type="match status" value="1"/>
</dbReference>
<comment type="similarity">
    <text evidence="1">Belongs to the CapA family.</text>
</comment>
<dbReference type="EMBL" id="CP012159">
    <property type="protein sequence ID" value="AKT42642.1"/>
    <property type="molecule type" value="Genomic_DNA"/>
</dbReference>
<evidence type="ECO:0000313" key="4">
    <source>
        <dbReference type="Proteomes" id="UP000067626"/>
    </source>
</evidence>
<dbReference type="Pfam" id="PF09587">
    <property type="entry name" value="PGA_cap"/>
    <property type="match status" value="1"/>
</dbReference>
<sequence>MPVLPLQRSLCPSQRRLERTRPFVAPVLAALAVASTIAAVPAVASAQYAFNESEANFDLLYAATPIALTGLVLDEAGAPVAGAIVTTVGWGVAESNEGLTATTDASGAFAFPTLSRRSVLLKVERTNYYAEIVPVDLQRPLAEDDADAGDIVLTQKKAGRARLIFGGDTMLGRRFTDANGDGIEGEPGDLIRPTARAEDAIAVTRFIADALGAADYTTVNLETPATAYPEQPHPFKSFSFYSHPETLAGLVAAGVDGVSLGNNHVYDYLDPGLLDTLMETSDAGLDWCGAGMDETEARGSVIYRTVGQGVQIALQGFNQLVNDGTTHPLYSLVARDSPQVKGGALEMSAANVTGFVSAEASERAAIPMLHGGTEYSDYPSATIRTRMIQAAQQGAALVVAHHPHEVQGVGVVTTNRGPRLVLMSLGNLIFDQDVFETFQSYIAVVDIDQSSPGVQTVRKMQLVPIHIEGYVPKLVSGAWLDRAGREVGHLSTTLPVVASGPNPSDGLSGAVVFPSGNRVLVASGAAGYATSEEVTQLNAPLTTGATPTLEYVRMEQADSLARVQTSTAMSCQVGREISLYGDFEDLDVDDVFSEGTMWDQTSARFVQNSVTRSGTGALVLLRQSSNSGNASSWMRNRIKVPGNQALTLRGWVKGNNSGQFQVQVYWYTSSGATVSSPTVFTRGAGTYDWESFSVNLTAPANSASIRAYYRSLPPAAGEGATFVDDVSLVQWESSMPNAASGWNLPTPNAWGFVRCTGGSGNQATISLTHRMYSATSMLP</sequence>
<dbReference type="CDD" id="cd07381">
    <property type="entry name" value="MPP_CapA"/>
    <property type="match status" value="1"/>
</dbReference>
<dbReference type="OrthoDB" id="9810718at2"/>
<dbReference type="InterPro" id="IPR008969">
    <property type="entry name" value="CarboxyPept-like_regulatory"/>
</dbReference>
<dbReference type="SUPFAM" id="SSF49464">
    <property type="entry name" value="Carboxypeptidase regulatory domain-like"/>
    <property type="match status" value="1"/>
</dbReference>
<evidence type="ECO:0000256" key="1">
    <source>
        <dbReference type="ARBA" id="ARBA00005662"/>
    </source>
</evidence>
<dbReference type="InterPro" id="IPR052169">
    <property type="entry name" value="CW_Biosynth-Accessory"/>
</dbReference>
<feature type="domain" description="Capsule synthesis protein CapA" evidence="2">
    <location>
        <begin position="162"/>
        <end position="432"/>
    </location>
</feature>
<protein>
    <submittedName>
        <fullName evidence="3">Carbohydrate-binding protein</fullName>
    </submittedName>
</protein>
<dbReference type="SUPFAM" id="SSF56300">
    <property type="entry name" value="Metallo-dependent phosphatases"/>
    <property type="match status" value="1"/>
</dbReference>
<keyword evidence="4" id="KW-1185">Reference proteome</keyword>
<dbReference type="Gene3D" id="2.60.40.1120">
    <property type="entry name" value="Carboxypeptidase-like, regulatory domain"/>
    <property type="match status" value="1"/>
</dbReference>
<dbReference type="InterPro" id="IPR029052">
    <property type="entry name" value="Metallo-depent_PP-like"/>
</dbReference>
<dbReference type="InterPro" id="IPR019079">
    <property type="entry name" value="Capsule_synth_CapA"/>
</dbReference>
<dbReference type="KEGG" id="ccro:CMC5_068690"/>
<gene>
    <name evidence="3" type="ORF">CMC5_068690</name>
</gene>
<organism evidence="3 4">
    <name type="scientific">Chondromyces crocatus</name>
    <dbReference type="NCBI Taxonomy" id="52"/>
    <lineage>
        <taxon>Bacteria</taxon>
        <taxon>Pseudomonadati</taxon>
        <taxon>Myxococcota</taxon>
        <taxon>Polyangia</taxon>
        <taxon>Polyangiales</taxon>
        <taxon>Polyangiaceae</taxon>
        <taxon>Chondromyces</taxon>
    </lineage>
</organism>
<accession>A0A0K1EPS2</accession>
<dbReference type="PANTHER" id="PTHR33393:SF11">
    <property type="entry name" value="POLYGLUTAMINE SYNTHESIS ACCESSORY PROTEIN RV0574C-RELATED"/>
    <property type="match status" value="1"/>
</dbReference>
<dbReference type="STRING" id="52.CMC5_068690"/>
<dbReference type="Proteomes" id="UP000067626">
    <property type="component" value="Chromosome"/>
</dbReference>
<evidence type="ECO:0000259" key="2">
    <source>
        <dbReference type="SMART" id="SM00854"/>
    </source>
</evidence>
<dbReference type="PANTHER" id="PTHR33393">
    <property type="entry name" value="POLYGLUTAMINE SYNTHESIS ACCESSORY PROTEIN RV0574C-RELATED"/>
    <property type="match status" value="1"/>
</dbReference>
<dbReference type="Gene3D" id="3.60.21.10">
    <property type="match status" value="1"/>
</dbReference>
<dbReference type="AlphaFoldDB" id="A0A0K1EPS2"/>
<name>A0A0K1EPS2_CHOCO</name>
<dbReference type="RefSeq" id="WP_082363028.1">
    <property type="nucleotide sequence ID" value="NZ_CP012159.1"/>
</dbReference>
<reference evidence="3 4" key="1">
    <citation type="submission" date="2015-07" db="EMBL/GenBank/DDBJ databases">
        <title>Genome analysis of myxobacterium Chondromyces crocatus Cm c5 reveals a high potential for natural compound synthesis and the genetic basis for the loss of fruiting body formation.</title>
        <authorList>
            <person name="Zaburannyi N."/>
            <person name="Bunk B."/>
            <person name="Maier J."/>
            <person name="Overmann J."/>
            <person name="Mueller R."/>
        </authorList>
    </citation>
    <scope>NUCLEOTIDE SEQUENCE [LARGE SCALE GENOMIC DNA]</scope>
    <source>
        <strain evidence="3 4">Cm c5</strain>
    </source>
</reference>
<proteinExistence type="inferred from homology"/>
<dbReference type="Pfam" id="PF13620">
    <property type="entry name" value="CarboxypepD_reg"/>
    <property type="match status" value="1"/>
</dbReference>
<evidence type="ECO:0000313" key="3">
    <source>
        <dbReference type="EMBL" id="AKT42642.1"/>
    </source>
</evidence>
<dbReference type="Gene3D" id="2.60.120.260">
    <property type="entry name" value="Galactose-binding domain-like"/>
    <property type="match status" value="1"/>
</dbReference>